<feature type="compositionally biased region" description="Pro residues" evidence="3">
    <location>
        <begin position="217"/>
        <end position="226"/>
    </location>
</feature>
<name>A0A9P8UBU0_9PEZI</name>
<dbReference type="OrthoDB" id="1293114at2759"/>
<feature type="coiled-coil region" evidence="2">
    <location>
        <begin position="1714"/>
        <end position="1741"/>
    </location>
</feature>
<sequence>MDSLTLEKGQGAQDTASIHTLDAASTAAGQVETPRVERKASVNGSIQIPATPTKPTKPVLPAQTPRLKKKVPWKGKNIMVHLPRDDQRGQTGKGSVPLTASQMQDMLRSWQELGYNTRGFDLDGPADVSRATLDPLEYNSQSRNQWPNPEEIVKERVDHKFHVLLPDLNAWKDYVNELQEAKLRALGVSFGDEPPAQPPAISPVPSGLGGRMSTQYPPLPFSPPIPTGSATSGGAQGFPFPGAFHGTSATQSPTVPSVASPLSFAGLPGKFNPRAQSISISPHELPFHFGQPSPHGFSPREMLLQQHLGRSGSPSVLGLNGLMSPTSPFEGVPSPLGLHQRHQSLQYPMLPHQHLQRQESARASPRLQELREVDEETQSNPYEERSPSKTPEPARFIKHNASDSLQKEIDDAEYHLEEQFREQLEHEDYSPHQETDKVNAHGPVGPGLSAHARGPSVHFGNFGNDSDEGPVLHHPRPHSRGHSLTQKSFFENDEVRDSNSDPDAAKLQTVKEQKGDESYEIETNPSNLGTPVSGFNSAKDFHQRDMSTTSNPWAHVQSMNGDKPVSRRPSHTSKPSFSKLNANATEFKFNPTSSFTPGQFSFGASSFQPATSSSQPAAFQASASSHVSGPSTSSSKGRINAAAPVFSPTTSDFHFPSKAEFGLPGKSDFNFSASGPKFNPVAPTFQPTGSFAGSVTSAAASGNESIDNRGSIFGSIDLNLSSEVAKPAKKSKAVPIMRPASSHKSPTPGPAPVSVEETDKDGRLTDLSRRSKKFRDSIDGDDVPRFAEPTPELEPSTIVQSMAPARDQPADHDEHEAAGDAIFDSTVLSESTDAKLQSESHDTRATTSPSATSPDQDKADWAPFEFKNSSEVRDFNDSRPFGDSEPFQKGHKKSLSATAASFVPGGFTFGGPNPVAATFEPSEDDRAASPTPGPEPRHAADAEPVLVEPQREPTPEPTKSGLGASRFASGASRQGLGASRFASPPPQPKGSDAPRFAKSPSPVSEADQRSEAEYILSNEPSELHSFNESIPIPASPPSVAADERLKQRVAGDHELTFEEIDAVMQHMNETDPTMGVNRTLESSPKWRQPSPVRNVTLGTVANDSPLRLPLLSHFRSDAPSPTPQQYRALPSEPAPELLSPEVDDPFVDPPRSTHTFDVEGPVHNLGSGNATESEEWDKAFSADEQEKLGQRVQYFNGHVQELVGDMLADRLDPLEKTLGSIQHALLAMSRRTPSSHPSRRERRSASVEIQESDADDEDDDVPVTRKSNSPQRNKKMEQMRFAVMEALNQHHASRALQSVMEQTEPSVDNGTVLRELQEMREQLSKSLHVDFPIEDVRNIVEEAVQNQRPTTPPPVVKDDDEATMKMAEMQARVHELEQRLRYQEETIDKETTTRRGAEDRSAELSRQLEQAETKIEVEIMNRSVYDQRVHDLEERLRLQEQRSDFELSGRREAEDRLSEIQRLLRISSEEEDRLRAVLEERDQKIRSVEQGAGKSAMRLALLEAAQSNADKTQIDLTNRLNATDEELRNTVQEARHWRSEAESARDSHRRQTDDLVTAIDEAKHLRKVIDTLGTQLSETEKLRETWRVKFLSMQDDMAHAAREITEENTRRLKKEQALIARQEVLDARLQAESKTRERLEAELERLEGGERAGMRAVADVKRLESLLTELRNENHKIQTTALHFQREAKEARESAASEVQRTRTSVQADLDSANDQVNVVRAGLEDELAKIRAQVDQIKMDAETAKAHHDMMLEESQTTSATNLDALERKHQSYMEDIQTRYERELYNKTEDAQRTESNLLERLSLSSSKVEHLQDRLAHMEEKVQIAQEAAKAAAQTAKATRAFESVAPAAAVVRSGAVAQARQVPEKISPQALRESIMVLQEQLQAREQRIEELEQTVSRLDPDAATKITKRDDEITWLRELLAVRHSDLQDIIVSLSAENFDRQAVFDATIRLKANLQMEEQERERAMNGGSAINLPDIAAAIKGAATPRAAQAVGHLAAAWGNWRKGNQPSLNNFSSTRSPAPARNHTPSRSKPSPLPQNDFLSGLMTPPASGLRSTPPAEQSKAQPTAFGNTGRRFTAEEFANRARGPSMTARQAEKMPMPGTPPRRISDLREPVTPPMARSTGYDADASHIEDFDDAGFFDD</sequence>
<reference evidence="4" key="1">
    <citation type="journal article" date="2021" name="Nat. Commun.">
        <title>Genetic determinants of endophytism in the Arabidopsis root mycobiome.</title>
        <authorList>
            <person name="Mesny F."/>
            <person name="Miyauchi S."/>
            <person name="Thiergart T."/>
            <person name="Pickel B."/>
            <person name="Atanasova L."/>
            <person name="Karlsson M."/>
            <person name="Huettel B."/>
            <person name="Barry K.W."/>
            <person name="Haridas S."/>
            <person name="Chen C."/>
            <person name="Bauer D."/>
            <person name="Andreopoulos W."/>
            <person name="Pangilinan J."/>
            <person name="LaButti K."/>
            <person name="Riley R."/>
            <person name="Lipzen A."/>
            <person name="Clum A."/>
            <person name="Drula E."/>
            <person name="Henrissat B."/>
            <person name="Kohler A."/>
            <person name="Grigoriev I.V."/>
            <person name="Martin F.M."/>
            <person name="Hacquard S."/>
        </authorList>
    </citation>
    <scope>NUCLEOTIDE SEQUENCE</scope>
    <source>
        <strain evidence="4">MPI-SDFR-AT-0073</strain>
    </source>
</reference>
<dbReference type="EMBL" id="JAGPXC010000010">
    <property type="protein sequence ID" value="KAH6645846.1"/>
    <property type="molecule type" value="Genomic_DNA"/>
</dbReference>
<feature type="region of interest" description="Disordered" evidence="3">
    <location>
        <begin position="600"/>
        <end position="640"/>
    </location>
</feature>
<evidence type="ECO:0000256" key="2">
    <source>
        <dbReference type="SAM" id="Coils"/>
    </source>
</evidence>
<feature type="region of interest" description="Disordered" evidence="3">
    <location>
        <begin position="1227"/>
        <end position="1275"/>
    </location>
</feature>
<evidence type="ECO:0000313" key="5">
    <source>
        <dbReference type="Proteomes" id="UP000758603"/>
    </source>
</evidence>
<feature type="compositionally biased region" description="Polar residues" evidence="3">
    <location>
        <begin position="2063"/>
        <end position="2075"/>
    </location>
</feature>
<evidence type="ECO:0000313" key="4">
    <source>
        <dbReference type="EMBL" id="KAH6645846.1"/>
    </source>
</evidence>
<feature type="compositionally biased region" description="Basic and acidic residues" evidence="3">
    <location>
        <begin position="808"/>
        <end position="818"/>
    </location>
</feature>
<protein>
    <recommendedName>
        <fullName evidence="6">Myosin class II heavy chain</fullName>
    </recommendedName>
</protein>
<feature type="region of interest" description="Disordered" evidence="3">
    <location>
        <begin position="425"/>
        <end position="532"/>
    </location>
</feature>
<feature type="coiled-coil region" evidence="2">
    <location>
        <begin position="1804"/>
        <end position="1838"/>
    </location>
</feature>
<feature type="compositionally biased region" description="Basic and acidic residues" evidence="3">
    <location>
        <begin position="832"/>
        <end position="844"/>
    </location>
</feature>
<feature type="compositionally biased region" description="Polar residues" evidence="3">
    <location>
        <begin position="247"/>
        <end position="257"/>
    </location>
</feature>
<accession>A0A9P8UBU0</accession>
<evidence type="ECO:0000256" key="1">
    <source>
        <dbReference type="ARBA" id="ARBA00023054"/>
    </source>
</evidence>
<comment type="caution">
    <text evidence="4">The sequence shown here is derived from an EMBL/GenBank/DDBJ whole genome shotgun (WGS) entry which is preliminary data.</text>
</comment>
<feature type="compositionally biased region" description="Acidic residues" evidence="3">
    <location>
        <begin position="2139"/>
        <end position="2148"/>
    </location>
</feature>
<proteinExistence type="predicted"/>
<dbReference type="Proteomes" id="UP000758603">
    <property type="component" value="Unassembled WGS sequence"/>
</dbReference>
<evidence type="ECO:0000256" key="3">
    <source>
        <dbReference type="SAM" id="MobiDB-lite"/>
    </source>
</evidence>
<feature type="compositionally biased region" description="Basic and acidic residues" evidence="3">
    <location>
        <begin position="425"/>
        <end position="439"/>
    </location>
</feature>
<dbReference type="GeneID" id="70127589"/>
<feature type="compositionally biased region" description="Low complexity" evidence="3">
    <location>
        <begin position="237"/>
        <end position="246"/>
    </location>
</feature>
<feature type="region of interest" description="Disordered" evidence="3">
    <location>
        <begin position="1385"/>
        <end position="1407"/>
    </location>
</feature>
<feature type="region of interest" description="Disordered" evidence="3">
    <location>
        <begin position="2009"/>
        <end position="2148"/>
    </location>
</feature>
<dbReference type="GO" id="GO:0005856">
    <property type="term" value="C:cytoskeleton"/>
    <property type="evidence" value="ECO:0007669"/>
    <property type="project" value="TreeGrafter"/>
</dbReference>
<feature type="region of interest" description="Disordered" evidence="3">
    <location>
        <begin position="352"/>
        <end position="395"/>
    </location>
</feature>
<feature type="compositionally biased region" description="Basic and acidic residues" evidence="3">
    <location>
        <begin position="1385"/>
        <end position="1403"/>
    </location>
</feature>
<dbReference type="RefSeq" id="XP_045952360.1">
    <property type="nucleotide sequence ID" value="XM_046098697.1"/>
</dbReference>
<organism evidence="4 5">
    <name type="scientific">Truncatella angustata</name>
    <dbReference type="NCBI Taxonomy" id="152316"/>
    <lineage>
        <taxon>Eukaryota</taxon>
        <taxon>Fungi</taxon>
        <taxon>Dikarya</taxon>
        <taxon>Ascomycota</taxon>
        <taxon>Pezizomycotina</taxon>
        <taxon>Sordariomycetes</taxon>
        <taxon>Xylariomycetidae</taxon>
        <taxon>Amphisphaeriales</taxon>
        <taxon>Sporocadaceae</taxon>
        <taxon>Truncatella</taxon>
    </lineage>
</organism>
<keyword evidence="5" id="KW-1185">Reference proteome</keyword>
<dbReference type="PANTHER" id="PTHR32083">
    <property type="entry name" value="CILIA AND FLAGELLA-ASSOCIATED PROTEIN 58-RELATED"/>
    <property type="match status" value="1"/>
</dbReference>
<dbReference type="PANTHER" id="PTHR32083:SF0">
    <property type="entry name" value="CILIA AND FLAGELLA-ASSOCIATED PROTEIN 58"/>
    <property type="match status" value="1"/>
</dbReference>
<feature type="region of interest" description="Disordered" evidence="3">
    <location>
        <begin position="544"/>
        <end position="578"/>
    </location>
</feature>
<feature type="compositionally biased region" description="Basic and acidic residues" evidence="3">
    <location>
        <begin position="868"/>
        <end position="888"/>
    </location>
</feature>
<keyword evidence="1 2" id="KW-0175">Coiled coil</keyword>
<feature type="compositionally biased region" description="Polar residues" evidence="3">
    <location>
        <begin position="2010"/>
        <end position="2024"/>
    </location>
</feature>
<feature type="compositionally biased region" description="Low complexity" evidence="3">
    <location>
        <begin position="1029"/>
        <end position="1040"/>
    </location>
</feature>
<evidence type="ECO:0008006" key="6">
    <source>
        <dbReference type="Google" id="ProtNLM"/>
    </source>
</evidence>
<feature type="compositionally biased region" description="Polar residues" evidence="3">
    <location>
        <begin position="546"/>
        <end position="560"/>
    </location>
</feature>
<feature type="region of interest" description="Disordered" evidence="3">
    <location>
        <begin position="189"/>
        <end position="258"/>
    </location>
</feature>
<feature type="region of interest" description="Disordered" evidence="3">
    <location>
        <begin position="727"/>
        <end position="1041"/>
    </location>
</feature>
<feature type="compositionally biased region" description="Basic and acidic residues" evidence="3">
    <location>
        <begin position="760"/>
        <end position="785"/>
    </location>
</feature>
<feature type="compositionally biased region" description="Acidic residues" evidence="3">
    <location>
        <begin position="1250"/>
        <end position="1261"/>
    </location>
</feature>
<feature type="region of interest" description="Disordered" evidence="3">
    <location>
        <begin position="1"/>
        <end position="64"/>
    </location>
</feature>
<gene>
    <name evidence="4" type="ORF">BKA67DRAFT_525841</name>
</gene>
<feature type="compositionally biased region" description="Polar residues" evidence="3">
    <location>
        <begin position="42"/>
        <end position="54"/>
    </location>
</feature>
<feature type="compositionally biased region" description="Low complexity" evidence="3">
    <location>
        <begin position="604"/>
        <end position="635"/>
    </location>
</feature>
<feature type="compositionally biased region" description="Polar residues" evidence="3">
    <location>
        <begin position="1018"/>
        <end position="1028"/>
    </location>
</feature>
<feature type="compositionally biased region" description="Polar residues" evidence="3">
    <location>
        <begin position="521"/>
        <end position="532"/>
    </location>
</feature>
<feature type="compositionally biased region" description="Low complexity" evidence="3">
    <location>
        <begin position="845"/>
        <end position="854"/>
    </location>
</feature>
<feature type="coiled-coil region" evidence="2">
    <location>
        <begin position="1622"/>
        <end position="1680"/>
    </location>
</feature>